<dbReference type="Proteomes" id="UP000275368">
    <property type="component" value="Chromosome"/>
</dbReference>
<evidence type="ECO:0000313" key="2">
    <source>
        <dbReference type="Proteomes" id="UP000275368"/>
    </source>
</evidence>
<gene>
    <name evidence="1" type="ORF">Back11_52260</name>
</gene>
<evidence type="ECO:0000313" key="1">
    <source>
        <dbReference type="EMBL" id="BBH23881.1"/>
    </source>
</evidence>
<dbReference type="SMART" id="SM00635">
    <property type="entry name" value="BID_2"/>
    <property type="match status" value="8"/>
</dbReference>
<dbReference type="InterPro" id="IPR008964">
    <property type="entry name" value="Invasin/intimin_cell_adhesion"/>
</dbReference>
<dbReference type="SUPFAM" id="SSF49373">
    <property type="entry name" value="Invasin/intimin cell-adhesion fragments"/>
    <property type="match status" value="4"/>
</dbReference>
<accession>A0A3G9JD39</accession>
<dbReference type="InterPro" id="IPR003343">
    <property type="entry name" value="Big_2"/>
</dbReference>
<name>A0A3G9JD39_9BACL</name>
<dbReference type="EMBL" id="AP019308">
    <property type="protein sequence ID" value="BBH23881.1"/>
    <property type="molecule type" value="Genomic_DNA"/>
</dbReference>
<dbReference type="AlphaFoldDB" id="A0A3G9JD39"/>
<protein>
    <submittedName>
        <fullName evidence="1">Uncharacterized protein</fullName>
    </submittedName>
</protein>
<dbReference type="KEGG" id="pbk:Back11_52260"/>
<sequence>MNHLKQAISTRVIRTWLSAGLALLLTLSTFAGIASAAEDTVTNFSFYSPPSNAALYVEETYELQVNATLLSTAGATTTKDVTSDASWSSSNPAVIKVDKGILTGVSNGDATIKAQYKGSTVTIKFTSSYKYDSISLTDTNGTAVADTADVELGQAIEFGLKATKNAVDDSSSSIKTSATWTSSNTAVATISAGKVTLLAVGETTITSSYKGKSDSIKLKVASPYKTFTISPDSLMEFIVGAESKTLIASGVLNSNSTPVPSISDAKWSTGNSAVATVVGGVVTPVGPGTTQITAYHLGSSATINVVVRPAYEAMRISPKEEQHLTIKDSPIPFTLTVINSDESTVPVTDQATWTSSNVFAATVDVDKTKGTVVVSPKGVGTTTIKATYKGLTQQVNITVYPTVSTLTVASDTVDVFQNDVVTLPKVTAKTLADETVDISNLVDWTSSNTDVVALVNNKWTAKKLGSAVLKAQVTDTKFVTVTINVNQKPLVLTTDQDTMSIVVGKEAQFPTVTVTYEDGEVLDVTSKVTWKSSSANLLLKSPNMKITNMKGLVASNVTLTATYLGKSTVIRITIEEEITKLFVDAATVVLNPNKTKTLKVTGVYKSGKSVTLSSKMNWTLTPETVASINGSTIKGLAEGTAKLVGKYQEQTLQVTITVVPKLKKLTLNSKAFTMSPGAKGTIKVNAEYESGQIVDVSNTAVWTSSNENAVVVNGGSVTGIAKGSATIKATFDGKSVSVRVTIK</sequence>
<dbReference type="RefSeq" id="WP_183530679.1">
    <property type="nucleotide sequence ID" value="NZ_AP019308.1"/>
</dbReference>
<reference evidence="1 2" key="1">
    <citation type="submission" date="2018-11" db="EMBL/GenBank/DDBJ databases">
        <title>Complete genome sequence of Paenibacillus baekrokdamisoli strain KCTC 33723.</title>
        <authorList>
            <person name="Kang S.W."/>
            <person name="Lee K.C."/>
            <person name="Kim K.K."/>
            <person name="Kim J.S."/>
            <person name="Kim D.S."/>
            <person name="Ko S.H."/>
            <person name="Yang S.H."/>
            <person name="Lee J.S."/>
        </authorList>
    </citation>
    <scope>NUCLEOTIDE SEQUENCE [LARGE SCALE GENOMIC DNA]</scope>
    <source>
        <strain evidence="1 2">KCTC 33723</strain>
    </source>
</reference>
<dbReference type="Gene3D" id="2.60.40.1080">
    <property type="match status" value="7"/>
</dbReference>
<proteinExistence type="predicted"/>
<organism evidence="1 2">
    <name type="scientific">Paenibacillus baekrokdamisoli</name>
    <dbReference type="NCBI Taxonomy" id="1712516"/>
    <lineage>
        <taxon>Bacteria</taxon>
        <taxon>Bacillati</taxon>
        <taxon>Bacillota</taxon>
        <taxon>Bacilli</taxon>
        <taxon>Bacillales</taxon>
        <taxon>Paenibacillaceae</taxon>
        <taxon>Paenibacillus</taxon>
    </lineage>
</organism>
<keyword evidence="2" id="KW-1185">Reference proteome</keyword>